<feature type="region of interest" description="Disordered" evidence="3">
    <location>
        <begin position="242"/>
        <end position="269"/>
    </location>
</feature>
<keyword evidence="1" id="KW-0479">Metal-binding</keyword>
<dbReference type="GO" id="GO:0000981">
    <property type="term" value="F:DNA-binding transcription factor activity, RNA polymerase II-specific"/>
    <property type="evidence" value="ECO:0007669"/>
    <property type="project" value="InterPro"/>
</dbReference>
<dbReference type="GO" id="GO:0006351">
    <property type="term" value="P:DNA-templated transcription"/>
    <property type="evidence" value="ECO:0007669"/>
    <property type="project" value="InterPro"/>
</dbReference>
<feature type="compositionally biased region" description="Low complexity" evidence="3">
    <location>
        <begin position="114"/>
        <end position="129"/>
    </location>
</feature>
<dbReference type="InterPro" id="IPR007219">
    <property type="entry name" value="XnlR_reg_dom"/>
</dbReference>
<dbReference type="STRING" id="879819.A0A0J1B991"/>
<dbReference type="InterPro" id="IPR036864">
    <property type="entry name" value="Zn2-C6_fun-type_DNA-bd_sf"/>
</dbReference>
<dbReference type="InterPro" id="IPR001138">
    <property type="entry name" value="Zn2Cys6_DnaBD"/>
</dbReference>
<feature type="region of interest" description="Disordered" evidence="3">
    <location>
        <begin position="736"/>
        <end position="767"/>
    </location>
</feature>
<sequence length="809" mass="88017">MSNQHEAHAGPSSEAHDGASAQRADENAPRVQLACFYCRAKRIRCSGTKPVCTACAKASATCEWPAGRRRKRTRREMEEARRVEAAAAVPVPAAPGMTHYGISPGDANGRQAHQPTSVPSSGSGSGQPQMEYLESWAGNSNFVWPSNFLPEGFSFDTFEQSIPGLPAAQISDLSSLGPLEGFLNDNSPGTDTRLFQALDGTAYISGDLEDDEVELFYYRFSGTTALNPGINRISLKLHRRDGDALRPPEPEAAAISAKGSMRPPPAPADLFDASGMPHKHVWDPIFEKFLKHMSQHFPSLSRRRMEERYASGTMSAFLANCVLALGARFGGEGEADGVAACAPFVAKAQELVIPLLHLPAYDVATGLLMLAWASYGQNSDSGLWQYSGMAIRMAIDLGVHENSEMYEDQAHLVRTRLLFWTLFVTDRVVAFATGRPASIPEDIIEIPLPEDADFFPDPARNTARFASEPVQPVPFVYLTRLMIICGRISNVLNGRRGRARTLVATDEPLAQQLAELQAHLVKFYASLPTQMRWSAENFKYQHARCHGGTFLALHLWANAVLALVYHPDLLKSPSGEETPLNRSMPRNVKLAIASSRQIGECMVFADLVSHSSYTATPIVVQPIYVAAMALIHEMHAAQAQARTRTPTPTEPEAGERSGSVGGASHASDLFLVSMAKQNFMALLRAISRIESYWAGAGYVAALLEKRSGIAAPARSKKTFISLPDQGLLRRFKTDVRGDPRNVAPATETSLRESIARSQSAQSSGPSPVWVSDLLSGYSVENMSFAPADQFDFARLMAAAGGQQEELGRT</sequence>
<dbReference type="Gene3D" id="4.10.240.10">
    <property type="entry name" value="Zn(2)-C6 fungal-type DNA-binding domain"/>
    <property type="match status" value="1"/>
</dbReference>
<dbReference type="GeneID" id="28983028"/>
<evidence type="ECO:0000313" key="5">
    <source>
        <dbReference type="EMBL" id="KLT44379.1"/>
    </source>
</evidence>
<dbReference type="Pfam" id="PF04082">
    <property type="entry name" value="Fungal_trans"/>
    <property type="match status" value="1"/>
</dbReference>
<feature type="region of interest" description="Disordered" evidence="3">
    <location>
        <begin position="1"/>
        <end position="26"/>
    </location>
</feature>
<evidence type="ECO:0000313" key="6">
    <source>
        <dbReference type="Proteomes" id="UP000053611"/>
    </source>
</evidence>
<feature type="compositionally biased region" description="Low complexity" evidence="3">
    <location>
        <begin position="639"/>
        <end position="651"/>
    </location>
</feature>
<dbReference type="SMART" id="SM00906">
    <property type="entry name" value="Fungal_trans"/>
    <property type="match status" value="1"/>
</dbReference>
<evidence type="ECO:0000256" key="2">
    <source>
        <dbReference type="ARBA" id="ARBA00023242"/>
    </source>
</evidence>
<proteinExistence type="predicted"/>
<organism evidence="5 6">
    <name type="scientific">Cutaneotrichosporon oleaginosum</name>
    <dbReference type="NCBI Taxonomy" id="879819"/>
    <lineage>
        <taxon>Eukaryota</taxon>
        <taxon>Fungi</taxon>
        <taxon>Dikarya</taxon>
        <taxon>Basidiomycota</taxon>
        <taxon>Agaricomycotina</taxon>
        <taxon>Tremellomycetes</taxon>
        <taxon>Trichosporonales</taxon>
        <taxon>Trichosporonaceae</taxon>
        <taxon>Cutaneotrichosporon</taxon>
    </lineage>
</organism>
<name>A0A0J1B991_9TREE</name>
<dbReference type="PANTHER" id="PTHR47783:SF1">
    <property type="entry name" value="ZN(II)2CYS6 TRANSCRIPTION FACTOR (EUROFUNG)"/>
    <property type="match status" value="1"/>
</dbReference>
<protein>
    <recommendedName>
        <fullName evidence="4">Zn(2)-C6 fungal-type domain-containing protein</fullName>
    </recommendedName>
</protein>
<reference evidence="5 6" key="1">
    <citation type="submission" date="2015-03" db="EMBL/GenBank/DDBJ databases">
        <title>Genomics and transcriptomics of the oil-accumulating basidiomycete yeast T. oleaginosus allow insights into substrate utilization and the diverse evolutionary trajectories of mating systems in fungi.</title>
        <authorList>
            <consortium name="DOE Joint Genome Institute"/>
            <person name="Kourist R."/>
            <person name="Kracht O."/>
            <person name="Bracharz F."/>
            <person name="Lipzen A."/>
            <person name="Nolan M."/>
            <person name="Ohm R."/>
            <person name="Grigoriev I."/>
            <person name="Sun S."/>
            <person name="Heitman J."/>
            <person name="Bruck T."/>
            <person name="Nowrousian M."/>
        </authorList>
    </citation>
    <scope>NUCLEOTIDE SEQUENCE [LARGE SCALE GENOMIC DNA]</scope>
    <source>
        <strain evidence="5 6">IBC0246</strain>
    </source>
</reference>
<feature type="compositionally biased region" description="Polar residues" evidence="3">
    <location>
        <begin position="755"/>
        <end position="765"/>
    </location>
</feature>
<feature type="region of interest" description="Disordered" evidence="3">
    <location>
        <begin position="639"/>
        <end position="661"/>
    </location>
</feature>
<dbReference type="CDD" id="cd00067">
    <property type="entry name" value="GAL4"/>
    <property type="match status" value="1"/>
</dbReference>
<dbReference type="SUPFAM" id="SSF57701">
    <property type="entry name" value="Zn2/Cys6 DNA-binding domain"/>
    <property type="match status" value="1"/>
</dbReference>
<dbReference type="CDD" id="cd12148">
    <property type="entry name" value="fungal_TF_MHR"/>
    <property type="match status" value="1"/>
</dbReference>
<accession>A0A0J1B991</accession>
<evidence type="ECO:0000256" key="1">
    <source>
        <dbReference type="ARBA" id="ARBA00022723"/>
    </source>
</evidence>
<dbReference type="Pfam" id="PF00172">
    <property type="entry name" value="Zn_clus"/>
    <property type="match status" value="1"/>
</dbReference>
<feature type="region of interest" description="Disordered" evidence="3">
    <location>
        <begin position="94"/>
        <end position="130"/>
    </location>
</feature>
<dbReference type="GO" id="GO:0008270">
    <property type="term" value="F:zinc ion binding"/>
    <property type="evidence" value="ECO:0007669"/>
    <property type="project" value="InterPro"/>
</dbReference>
<gene>
    <name evidence="5" type="ORF">CC85DRAFT_283619</name>
</gene>
<dbReference type="EMBL" id="KQ087187">
    <property type="protein sequence ID" value="KLT44379.1"/>
    <property type="molecule type" value="Genomic_DNA"/>
</dbReference>
<dbReference type="PROSITE" id="PS50048">
    <property type="entry name" value="ZN2_CY6_FUNGAL_2"/>
    <property type="match status" value="1"/>
</dbReference>
<dbReference type="Proteomes" id="UP000053611">
    <property type="component" value="Unassembled WGS sequence"/>
</dbReference>
<dbReference type="OrthoDB" id="2428527at2759"/>
<keyword evidence="6" id="KW-1185">Reference proteome</keyword>
<evidence type="ECO:0000259" key="4">
    <source>
        <dbReference type="PROSITE" id="PS50048"/>
    </source>
</evidence>
<dbReference type="GO" id="GO:0003677">
    <property type="term" value="F:DNA binding"/>
    <property type="evidence" value="ECO:0007669"/>
    <property type="project" value="InterPro"/>
</dbReference>
<dbReference type="SMART" id="SM00066">
    <property type="entry name" value="GAL4"/>
    <property type="match status" value="1"/>
</dbReference>
<evidence type="ECO:0000256" key="3">
    <source>
        <dbReference type="SAM" id="MobiDB-lite"/>
    </source>
</evidence>
<dbReference type="PROSITE" id="PS00463">
    <property type="entry name" value="ZN2_CY6_FUNGAL_1"/>
    <property type="match status" value="1"/>
</dbReference>
<dbReference type="AlphaFoldDB" id="A0A0J1B991"/>
<dbReference type="PANTHER" id="PTHR47783">
    <property type="entry name" value="ZN(II)2CYS6 TRANSCRIPTION FACTOR (EUROFUNG)-RELATED"/>
    <property type="match status" value="1"/>
</dbReference>
<feature type="domain" description="Zn(2)-C6 fungal-type" evidence="4">
    <location>
        <begin position="34"/>
        <end position="64"/>
    </location>
</feature>
<keyword evidence="2" id="KW-0539">Nucleus</keyword>
<dbReference type="RefSeq" id="XP_018280870.1">
    <property type="nucleotide sequence ID" value="XM_018422425.1"/>
</dbReference>